<dbReference type="PANTHER" id="PTHR44688:SF16">
    <property type="entry name" value="DNA-BINDING TRANSCRIPTIONAL ACTIVATOR DEVR_DOSR"/>
    <property type="match status" value="1"/>
</dbReference>
<comment type="caution">
    <text evidence="5">The sequence shown here is derived from an EMBL/GenBank/DDBJ whole genome shotgun (WGS) entry which is preliminary data.</text>
</comment>
<dbReference type="InterPro" id="IPR036388">
    <property type="entry name" value="WH-like_DNA-bd_sf"/>
</dbReference>
<dbReference type="InterPro" id="IPR000792">
    <property type="entry name" value="Tscrpt_reg_LuxR_C"/>
</dbReference>
<name>A0ABV7D4C2_9PROT</name>
<dbReference type="PANTHER" id="PTHR44688">
    <property type="entry name" value="DNA-BINDING TRANSCRIPTIONAL ACTIVATOR DEVR_DOSR"/>
    <property type="match status" value="1"/>
</dbReference>
<organism evidence="5 6">
    <name type="scientific">Kordiimonas pumila</name>
    <dbReference type="NCBI Taxonomy" id="2161677"/>
    <lineage>
        <taxon>Bacteria</taxon>
        <taxon>Pseudomonadati</taxon>
        <taxon>Pseudomonadota</taxon>
        <taxon>Alphaproteobacteria</taxon>
        <taxon>Kordiimonadales</taxon>
        <taxon>Kordiimonadaceae</taxon>
        <taxon>Kordiimonas</taxon>
    </lineage>
</organism>
<proteinExistence type="predicted"/>
<dbReference type="PRINTS" id="PR00038">
    <property type="entry name" value="HTHLUXR"/>
</dbReference>
<sequence length="923" mass="103660">MITELIITKLSPPGNRSVRVKRPQLERLMRKDVLRRVTLISAGAGFGKTTLMSEAYQLLSSQGMATAWISLDAYDQEEGQFLRYLIEAFRKSGIIKGETAESLLQNKLENRFMAVLTALINELAGVEQSVALFLDDYHYADGAGTGRLMESFIGLAPENIHFVLASRVRPQLPLATLKVHDELLVLSEQDLRFSDAETTEFMKDKGGLEISEASLNRLIQSTEGWAAGLQLVSLAVRDKHLEETFLKQFSGRSRDVVDFLATNVFSNQPEPVRTFMLYTSVLDRFNAEIAEVLTGQLVGQETLEYLEDNNLFIVPLDQSRGWFRYHHLFRDFLLSQFGREHKSKIASLRLQASQWFAENGLIIDAVSLAHESGDFDYLADLVEKHAVNIIRRGHMPLVLDWVKKIPADFVQSRPIITIYEGYALFHMRRPIEAASASYRAEKNIEKAEKAGLFSERYLLRLKQEIKVINAGIAVAADDVMQAEKYASVPLEIDLDQGGFMHGAMKNILGYACISLNKFDVAKEALLEARVAHTRINSIYGIVYADCFSGISEMAQGHLQKAYEYFVHAETMAGDDNLPNSPAIAVSRLYQGMVLYEWGKVPEAARLLNENIGLVEECGQAEAPIVGYTLLARINRILGLSDKIYSPLIAAHKICDQEQLHRLHVLTEYEYAVQLIADGKIEEAISRSRLVGINVDIQEQDLGLQSWDRIKCVRYLTKARLLIALGKTDQAILLLQSLLGFAASVKRYRRLLEIMVLLVQAYALKGDTIAAQKMLTEALLHAAPEKYIRLFVDEGAVLKKLLLNWQKSAEDQQNNAPIPSLGSYVRVLISAFDAEDALLLQSAKTPPHKGPNSFFETAIILEPLSDRESEVLRLLSQGYSNQRIGLHLKIAENTVKWHIKNLFEKLDVKNRTSAVLTAQELNLI</sequence>
<reference evidence="6" key="1">
    <citation type="journal article" date="2019" name="Int. J. Syst. Evol. Microbiol.">
        <title>The Global Catalogue of Microorganisms (GCM) 10K type strain sequencing project: providing services to taxonomists for standard genome sequencing and annotation.</title>
        <authorList>
            <consortium name="The Broad Institute Genomics Platform"/>
            <consortium name="The Broad Institute Genome Sequencing Center for Infectious Disease"/>
            <person name="Wu L."/>
            <person name="Ma J."/>
        </authorList>
    </citation>
    <scope>NUCLEOTIDE SEQUENCE [LARGE SCALE GENOMIC DNA]</scope>
    <source>
        <strain evidence="6">KCTC 62164</strain>
    </source>
</reference>
<dbReference type="PROSITE" id="PS00622">
    <property type="entry name" value="HTH_LUXR_1"/>
    <property type="match status" value="1"/>
</dbReference>
<protein>
    <submittedName>
        <fullName evidence="5">LuxR C-terminal-related transcriptional regulator</fullName>
    </submittedName>
</protein>
<gene>
    <name evidence="5" type="ORF">ACFOKA_08590</name>
</gene>
<feature type="domain" description="HTH luxR-type" evidence="4">
    <location>
        <begin position="856"/>
        <end position="921"/>
    </location>
</feature>
<keyword evidence="6" id="KW-1185">Reference proteome</keyword>
<dbReference type="SMART" id="SM00421">
    <property type="entry name" value="HTH_LUXR"/>
    <property type="match status" value="1"/>
</dbReference>
<dbReference type="Proteomes" id="UP001595444">
    <property type="component" value="Unassembled WGS sequence"/>
</dbReference>
<accession>A0ABV7D4C2</accession>
<dbReference type="Pfam" id="PF25873">
    <property type="entry name" value="WHD_MalT"/>
    <property type="match status" value="1"/>
</dbReference>
<dbReference type="InterPro" id="IPR027417">
    <property type="entry name" value="P-loop_NTPase"/>
</dbReference>
<evidence type="ECO:0000313" key="6">
    <source>
        <dbReference type="Proteomes" id="UP001595444"/>
    </source>
</evidence>
<dbReference type="RefSeq" id="WP_194215377.1">
    <property type="nucleotide sequence ID" value="NZ_CP061205.1"/>
</dbReference>
<dbReference type="Pfam" id="PF17874">
    <property type="entry name" value="TPR_MalT"/>
    <property type="match status" value="1"/>
</dbReference>
<dbReference type="InterPro" id="IPR016032">
    <property type="entry name" value="Sig_transdc_resp-reg_C-effctor"/>
</dbReference>
<keyword evidence="2" id="KW-0238">DNA-binding</keyword>
<dbReference type="Gene3D" id="1.25.40.10">
    <property type="entry name" value="Tetratricopeptide repeat domain"/>
    <property type="match status" value="1"/>
</dbReference>
<dbReference type="InterPro" id="IPR041617">
    <property type="entry name" value="TPR_MalT"/>
</dbReference>
<dbReference type="PROSITE" id="PS50043">
    <property type="entry name" value="HTH_LUXR_2"/>
    <property type="match status" value="1"/>
</dbReference>
<dbReference type="SUPFAM" id="SSF52540">
    <property type="entry name" value="P-loop containing nucleoside triphosphate hydrolases"/>
    <property type="match status" value="1"/>
</dbReference>
<dbReference type="Pfam" id="PF00196">
    <property type="entry name" value="GerE"/>
    <property type="match status" value="1"/>
</dbReference>
<keyword evidence="3" id="KW-0804">Transcription</keyword>
<dbReference type="InterPro" id="IPR059106">
    <property type="entry name" value="WHD_MalT"/>
</dbReference>
<dbReference type="CDD" id="cd06170">
    <property type="entry name" value="LuxR_C_like"/>
    <property type="match status" value="1"/>
</dbReference>
<evidence type="ECO:0000259" key="4">
    <source>
        <dbReference type="PROSITE" id="PS50043"/>
    </source>
</evidence>
<keyword evidence="1" id="KW-0805">Transcription regulation</keyword>
<dbReference type="Gene3D" id="1.10.10.10">
    <property type="entry name" value="Winged helix-like DNA-binding domain superfamily/Winged helix DNA-binding domain"/>
    <property type="match status" value="1"/>
</dbReference>
<evidence type="ECO:0000256" key="3">
    <source>
        <dbReference type="ARBA" id="ARBA00023163"/>
    </source>
</evidence>
<evidence type="ECO:0000313" key="5">
    <source>
        <dbReference type="EMBL" id="MFC3051961.1"/>
    </source>
</evidence>
<dbReference type="EMBL" id="JBHRSL010000006">
    <property type="protein sequence ID" value="MFC3051961.1"/>
    <property type="molecule type" value="Genomic_DNA"/>
</dbReference>
<evidence type="ECO:0000256" key="2">
    <source>
        <dbReference type="ARBA" id="ARBA00023125"/>
    </source>
</evidence>
<evidence type="ECO:0000256" key="1">
    <source>
        <dbReference type="ARBA" id="ARBA00023015"/>
    </source>
</evidence>
<dbReference type="SUPFAM" id="SSF48452">
    <property type="entry name" value="TPR-like"/>
    <property type="match status" value="2"/>
</dbReference>
<dbReference type="InterPro" id="IPR011990">
    <property type="entry name" value="TPR-like_helical_dom_sf"/>
</dbReference>
<dbReference type="SUPFAM" id="SSF46894">
    <property type="entry name" value="C-terminal effector domain of the bipartite response regulators"/>
    <property type="match status" value="1"/>
</dbReference>